<evidence type="ECO:0000313" key="7">
    <source>
        <dbReference type="EMBL" id="SVB47127.1"/>
    </source>
</evidence>
<dbReference type="GO" id="GO:0016020">
    <property type="term" value="C:membrane"/>
    <property type="evidence" value="ECO:0007669"/>
    <property type="project" value="UniProtKB-SubCell"/>
</dbReference>
<evidence type="ECO:0000256" key="5">
    <source>
        <dbReference type="SAM" id="Phobius"/>
    </source>
</evidence>
<dbReference type="Gene3D" id="1.20.1560.10">
    <property type="entry name" value="ABC transporter type 1, transmembrane domain"/>
    <property type="match status" value="1"/>
</dbReference>
<dbReference type="GO" id="GO:0016887">
    <property type="term" value="F:ATP hydrolysis activity"/>
    <property type="evidence" value="ECO:0007669"/>
    <property type="project" value="InterPro"/>
</dbReference>
<evidence type="ECO:0000256" key="1">
    <source>
        <dbReference type="ARBA" id="ARBA00004141"/>
    </source>
</evidence>
<dbReference type="InterPro" id="IPR036640">
    <property type="entry name" value="ABC1_TM_sf"/>
</dbReference>
<evidence type="ECO:0000256" key="2">
    <source>
        <dbReference type="ARBA" id="ARBA00022692"/>
    </source>
</evidence>
<comment type="subcellular location">
    <subcellularLocation>
        <location evidence="1">Membrane</location>
        <topology evidence="1">Multi-pass membrane protein</topology>
    </subcellularLocation>
</comment>
<feature type="transmembrane region" description="Helical" evidence="5">
    <location>
        <begin position="26"/>
        <end position="51"/>
    </location>
</feature>
<sequence length="455" mass="50499">MNIHSVRRNIKDMLFLLGDDRRKLPFILATFLLVSLLDLVGVGLVGGYITLFTQPTDSELSFLRPIFDRLNVVFDNDEGKTMLVLGLVLVFVFLLKAFVGLLVQRTIFRFCFRRMAYLRTSVIDAIQRMPYSSFIQRNSSEYVQTIINYVGQYTGSLRYILTLISEGTVAVALFILLSWVSGFALSLVIAIGVVMVVGYDRMFRERITRSARLMNLGNQMSIKGIQEGAAGFKEIRILGQESYFLEQVRTGSWLVAKQNIFVLVVQTIPRYMVEVAIITFVVFLVGIMVVQGQSIESTYPVIGMLAVALLRLGPITKLIMTGTASLRSNRPGIKLLRREFDYLGGMPSEEQLNLASKIVPFESLELKNVSFTYDNASTAALHNISLSLVAGESIGLVGPSGSGKTTLVDAILGLLVCQSGALLYNGSALHSSLASWRRNVAYIPQEVFMIDDSLH</sequence>
<dbReference type="GO" id="GO:0140359">
    <property type="term" value="F:ABC-type transporter activity"/>
    <property type="evidence" value="ECO:0007669"/>
    <property type="project" value="InterPro"/>
</dbReference>
<feature type="domain" description="ABC transmembrane type-1" evidence="6">
    <location>
        <begin position="26"/>
        <end position="328"/>
    </location>
</feature>
<dbReference type="InterPro" id="IPR027417">
    <property type="entry name" value="P-loop_NTPase"/>
</dbReference>
<dbReference type="Pfam" id="PF00664">
    <property type="entry name" value="ABC_membrane"/>
    <property type="match status" value="1"/>
</dbReference>
<feature type="transmembrane region" description="Helical" evidence="5">
    <location>
        <begin position="271"/>
        <end position="292"/>
    </location>
</feature>
<evidence type="ECO:0000259" key="6">
    <source>
        <dbReference type="PROSITE" id="PS50929"/>
    </source>
</evidence>
<accession>A0A382EB86</accession>
<dbReference type="PROSITE" id="PS50929">
    <property type="entry name" value="ABC_TM1F"/>
    <property type="match status" value="1"/>
</dbReference>
<dbReference type="InterPro" id="IPR003439">
    <property type="entry name" value="ABC_transporter-like_ATP-bd"/>
</dbReference>
<name>A0A382EB86_9ZZZZ</name>
<dbReference type="SUPFAM" id="SSF52540">
    <property type="entry name" value="P-loop containing nucleoside triphosphate hydrolases"/>
    <property type="match status" value="1"/>
</dbReference>
<dbReference type="AlphaFoldDB" id="A0A382EB86"/>
<keyword evidence="4 5" id="KW-0472">Membrane</keyword>
<dbReference type="InterPro" id="IPR011527">
    <property type="entry name" value="ABC1_TM_dom"/>
</dbReference>
<dbReference type="InterPro" id="IPR039421">
    <property type="entry name" value="Type_1_exporter"/>
</dbReference>
<feature type="transmembrane region" description="Helical" evidence="5">
    <location>
        <begin position="159"/>
        <end position="177"/>
    </location>
</feature>
<evidence type="ECO:0000256" key="3">
    <source>
        <dbReference type="ARBA" id="ARBA00022989"/>
    </source>
</evidence>
<feature type="transmembrane region" description="Helical" evidence="5">
    <location>
        <begin position="82"/>
        <end position="103"/>
    </location>
</feature>
<dbReference type="PANTHER" id="PTHR24221">
    <property type="entry name" value="ATP-BINDING CASSETTE SUB-FAMILY B"/>
    <property type="match status" value="1"/>
</dbReference>
<keyword evidence="2 5" id="KW-0812">Transmembrane</keyword>
<evidence type="ECO:0000256" key="4">
    <source>
        <dbReference type="ARBA" id="ARBA00023136"/>
    </source>
</evidence>
<feature type="non-terminal residue" evidence="7">
    <location>
        <position position="455"/>
    </location>
</feature>
<dbReference type="GO" id="GO:0005524">
    <property type="term" value="F:ATP binding"/>
    <property type="evidence" value="ECO:0007669"/>
    <property type="project" value="InterPro"/>
</dbReference>
<organism evidence="7">
    <name type="scientific">marine metagenome</name>
    <dbReference type="NCBI Taxonomy" id="408172"/>
    <lineage>
        <taxon>unclassified sequences</taxon>
        <taxon>metagenomes</taxon>
        <taxon>ecological metagenomes</taxon>
    </lineage>
</organism>
<dbReference type="EMBL" id="UINC01043295">
    <property type="protein sequence ID" value="SVB47127.1"/>
    <property type="molecule type" value="Genomic_DNA"/>
</dbReference>
<reference evidence="7" key="1">
    <citation type="submission" date="2018-05" db="EMBL/GenBank/DDBJ databases">
        <authorList>
            <person name="Lanie J.A."/>
            <person name="Ng W.-L."/>
            <person name="Kazmierczak K.M."/>
            <person name="Andrzejewski T.M."/>
            <person name="Davidsen T.M."/>
            <person name="Wayne K.J."/>
            <person name="Tettelin H."/>
            <person name="Glass J.I."/>
            <person name="Rusch D."/>
            <person name="Podicherti R."/>
            <person name="Tsui H.-C.T."/>
            <person name="Winkler M.E."/>
        </authorList>
    </citation>
    <scope>NUCLEOTIDE SEQUENCE</scope>
</reference>
<proteinExistence type="predicted"/>
<feature type="transmembrane region" description="Helical" evidence="5">
    <location>
        <begin position="183"/>
        <end position="203"/>
    </location>
</feature>
<dbReference type="SUPFAM" id="SSF90123">
    <property type="entry name" value="ABC transporter transmembrane region"/>
    <property type="match status" value="1"/>
</dbReference>
<dbReference type="Gene3D" id="3.40.50.300">
    <property type="entry name" value="P-loop containing nucleotide triphosphate hydrolases"/>
    <property type="match status" value="1"/>
</dbReference>
<protein>
    <recommendedName>
        <fullName evidence="6">ABC transmembrane type-1 domain-containing protein</fullName>
    </recommendedName>
</protein>
<dbReference type="Pfam" id="PF00005">
    <property type="entry name" value="ABC_tran"/>
    <property type="match status" value="1"/>
</dbReference>
<keyword evidence="3 5" id="KW-1133">Transmembrane helix</keyword>
<gene>
    <name evidence="7" type="ORF">METZ01_LOCUS199981</name>
</gene>
<dbReference type="PANTHER" id="PTHR24221:SF654">
    <property type="entry name" value="ATP-BINDING CASSETTE SUB-FAMILY B MEMBER 6"/>
    <property type="match status" value="1"/>
</dbReference>